<dbReference type="InterPro" id="IPR036465">
    <property type="entry name" value="vWFA_dom_sf"/>
</dbReference>
<keyword evidence="13" id="KW-0406">Ion transport</keyword>
<keyword evidence="15" id="KW-1015">Disulfide bond</keyword>
<dbReference type="Pfam" id="PF00092">
    <property type="entry name" value="VWA"/>
    <property type="match status" value="1"/>
</dbReference>
<evidence type="ECO:0000313" key="20">
    <source>
        <dbReference type="Proteomes" id="UP001209878"/>
    </source>
</evidence>
<dbReference type="InterPro" id="IPR051173">
    <property type="entry name" value="Ca_channel_alpha-2/delta"/>
</dbReference>
<comment type="subcellular location">
    <subcellularLocation>
        <location evidence="2">Cell membrane</location>
        <topology evidence="2">Multi-pass membrane protein</topology>
    </subcellularLocation>
    <subcellularLocation>
        <location evidence="1">Membrane</location>
        <topology evidence="1">Single-pass type I membrane protein</topology>
    </subcellularLocation>
</comment>
<evidence type="ECO:0000256" key="4">
    <source>
        <dbReference type="ARBA" id="ARBA00022475"/>
    </source>
</evidence>
<protein>
    <recommendedName>
        <fullName evidence="18">VWFA domain-containing protein</fullName>
    </recommendedName>
</protein>
<keyword evidence="9" id="KW-0732">Signal</keyword>
<name>A0AAD9UDK7_RIDPI</name>
<keyword evidence="12" id="KW-1133">Transmembrane helix</keyword>
<keyword evidence="16" id="KW-0325">Glycoprotein</keyword>
<dbReference type="InterPro" id="IPR013608">
    <property type="entry name" value="VWA_N"/>
</dbReference>
<dbReference type="SMART" id="SM00327">
    <property type="entry name" value="VWA"/>
    <property type="match status" value="1"/>
</dbReference>
<dbReference type="AlphaFoldDB" id="A0AAD9UDK7"/>
<evidence type="ECO:0000256" key="15">
    <source>
        <dbReference type="ARBA" id="ARBA00023157"/>
    </source>
</evidence>
<sequence length="940" mass="105992">MFRQKVGFNASSIHIPVEIYEGDIDIQNALKWTNGLFDVWKKNRDEDPDLLWQYFGSQTGILRIYPASKWSITGVDLYDVRRRPWYTEGASSPKDMFILIDTSGSTHGQALTLMKHSVKSLLDTLGENDFINIAQFSDKAKIIGCFDRFVQANYRNKQVLVDYVFNLKAKGMASYAKGFEFAFEQFKEFCQFEKYESGEEGEGANCNRIIMFLTDGGTEMPEEVFKKYNWPEKKIRIFSYAVGPIANPLAAVKWIACANRGYFYKIPAMGAIRSTVQRYQNLLGSGLVGGQSKEFLWTNIYEDFWDWPVLHKPKSSNSPFETPFVETDPTPIKGLGMMTTVTLPVYNTSTDIANQTVLGVMGCDMTVSDMEAFIPDRKLGPNGYAFAINSNGYIVFHPNLKAKNGWVPSPPNVDFLEVEFNSPEKEKLRRAMLDNTTGEPGEMTITSFVHVKDEMHVDQKTRKYYYTGIPGSSISLAVVIPEYTQFYIEDNDSVTPEEGAELLEPDLAKILIAPWDYCPGVEGSENVTWKESLIDTLLTTYPECDKSLVQHLFFDAKVTATMDTYWQQQEQATYKTGSPARDGIVATFIATNGGLTRVYPANTNESFEDMKDTWKSLYYRRSFDNDMWVYSATHNTGIPDWNTTEPVVMASKAITLSGRGYKPAVVGVKISQEKLREFMLSHASVCSTESNICYLLDDGAFVMLSSDEENALQVGQFFGDIDPLLMWRLHASDVFLQKDEYDYQAACQMEQHSSAGIKSVFIPALYELLTLQWWTTKLTMMYVNFNIYKCIQLCCVLTVMAEDVSYAKNYSCVKHLAQYYFSSGDNTDEKDLIVCGNCTRWFATARLPGSNLLLVIATRDCFPAGDCNVPVLLQAPVETADPAFSEGKCNVTRYYRTRPTCFDYNEDPNTCGGGIQVAPSGAVLLSIQLAFVGVLLTRYS</sequence>
<dbReference type="GO" id="GO:0046872">
    <property type="term" value="F:metal ion binding"/>
    <property type="evidence" value="ECO:0007669"/>
    <property type="project" value="UniProtKB-KW"/>
</dbReference>
<keyword evidence="5" id="KW-0109">Calcium transport</keyword>
<keyword evidence="6" id="KW-0107">Calcium channel</keyword>
<dbReference type="Proteomes" id="UP001209878">
    <property type="component" value="Unassembled WGS sequence"/>
</dbReference>
<dbReference type="InterPro" id="IPR002035">
    <property type="entry name" value="VWF_A"/>
</dbReference>
<gene>
    <name evidence="19" type="ORF">NP493_238g03014</name>
</gene>
<organism evidence="19 20">
    <name type="scientific">Ridgeia piscesae</name>
    <name type="common">Tubeworm</name>
    <dbReference type="NCBI Taxonomy" id="27915"/>
    <lineage>
        <taxon>Eukaryota</taxon>
        <taxon>Metazoa</taxon>
        <taxon>Spiralia</taxon>
        <taxon>Lophotrochozoa</taxon>
        <taxon>Annelida</taxon>
        <taxon>Polychaeta</taxon>
        <taxon>Sedentaria</taxon>
        <taxon>Canalipalpata</taxon>
        <taxon>Sabellida</taxon>
        <taxon>Siboglinidae</taxon>
        <taxon>Ridgeia</taxon>
    </lineage>
</organism>
<keyword evidence="3" id="KW-0813">Transport</keyword>
<reference evidence="19" key="1">
    <citation type="journal article" date="2023" name="Mol. Biol. Evol.">
        <title>Third-Generation Sequencing Reveals the Adaptive Role of the Epigenome in Three Deep-Sea Polychaetes.</title>
        <authorList>
            <person name="Perez M."/>
            <person name="Aroh O."/>
            <person name="Sun Y."/>
            <person name="Lan Y."/>
            <person name="Juniper S.K."/>
            <person name="Young C.R."/>
            <person name="Angers B."/>
            <person name="Qian P.Y."/>
        </authorList>
    </citation>
    <scope>NUCLEOTIDE SEQUENCE</scope>
    <source>
        <strain evidence="19">R07B-5</strain>
    </source>
</reference>
<evidence type="ECO:0000256" key="3">
    <source>
        <dbReference type="ARBA" id="ARBA00022448"/>
    </source>
</evidence>
<evidence type="ECO:0000256" key="14">
    <source>
        <dbReference type="ARBA" id="ARBA00023136"/>
    </source>
</evidence>
<dbReference type="GO" id="GO:0005891">
    <property type="term" value="C:voltage-gated calcium channel complex"/>
    <property type="evidence" value="ECO:0007669"/>
    <property type="project" value="TreeGrafter"/>
</dbReference>
<dbReference type="InterPro" id="IPR013680">
    <property type="entry name" value="VDCC_a2/dsu"/>
</dbReference>
<dbReference type="Pfam" id="PF02743">
    <property type="entry name" value="dCache_1"/>
    <property type="match status" value="1"/>
</dbReference>
<evidence type="ECO:0000256" key="11">
    <source>
        <dbReference type="ARBA" id="ARBA00022882"/>
    </source>
</evidence>
<keyword evidence="7" id="KW-0812">Transmembrane</keyword>
<accession>A0AAD9UDK7</accession>
<evidence type="ECO:0000256" key="12">
    <source>
        <dbReference type="ARBA" id="ARBA00022989"/>
    </source>
</evidence>
<proteinExistence type="predicted"/>
<dbReference type="FunFam" id="3.40.50.410:FF:000007">
    <property type="entry name" value="Calcium voltage-gated channel auxiliary subunit alpha2delta 3"/>
    <property type="match status" value="1"/>
</dbReference>
<evidence type="ECO:0000256" key="10">
    <source>
        <dbReference type="ARBA" id="ARBA00022837"/>
    </source>
</evidence>
<dbReference type="SUPFAM" id="SSF53300">
    <property type="entry name" value="vWA-like"/>
    <property type="match status" value="1"/>
</dbReference>
<evidence type="ECO:0000256" key="2">
    <source>
        <dbReference type="ARBA" id="ARBA00004651"/>
    </source>
</evidence>
<evidence type="ECO:0000256" key="7">
    <source>
        <dbReference type="ARBA" id="ARBA00022692"/>
    </source>
</evidence>
<dbReference type="PANTHER" id="PTHR10166">
    <property type="entry name" value="VOLTAGE-DEPENDENT CALCIUM CHANNEL SUBUNIT ALPHA-2/DELTA-RELATED"/>
    <property type="match status" value="1"/>
</dbReference>
<dbReference type="PROSITE" id="PS50234">
    <property type="entry name" value="VWFA"/>
    <property type="match status" value="1"/>
</dbReference>
<keyword evidence="17" id="KW-0407">Ion channel</keyword>
<evidence type="ECO:0000256" key="16">
    <source>
        <dbReference type="ARBA" id="ARBA00023180"/>
    </source>
</evidence>
<dbReference type="CDD" id="cd12912">
    <property type="entry name" value="PDC2_MCP_like"/>
    <property type="match status" value="1"/>
</dbReference>
<evidence type="ECO:0000256" key="8">
    <source>
        <dbReference type="ARBA" id="ARBA00022723"/>
    </source>
</evidence>
<evidence type="ECO:0000256" key="13">
    <source>
        <dbReference type="ARBA" id="ARBA00023065"/>
    </source>
</evidence>
<dbReference type="EMBL" id="JAODUO010000238">
    <property type="protein sequence ID" value="KAK2185405.1"/>
    <property type="molecule type" value="Genomic_DNA"/>
</dbReference>
<dbReference type="Pfam" id="PF08473">
    <property type="entry name" value="VGCC_alpha2"/>
    <property type="match status" value="1"/>
</dbReference>
<evidence type="ECO:0000313" key="19">
    <source>
        <dbReference type="EMBL" id="KAK2185405.1"/>
    </source>
</evidence>
<keyword evidence="8" id="KW-0479">Metal-binding</keyword>
<keyword evidence="14" id="KW-0472">Membrane</keyword>
<dbReference type="Gene3D" id="3.40.50.410">
    <property type="entry name" value="von Willebrand factor, type A domain"/>
    <property type="match status" value="1"/>
</dbReference>
<evidence type="ECO:0000259" key="18">
    <source>
        <dbReference type="PROSITE" id="PS50234"/>
    </source>
</evidence>
<evidence type="ECO:0000256" key="9">
    <source>
        <dbReference type="ARBA" id="ARBA00022729"/>
    </source>
</evidence>
<keyword evidence="11" id="KW-0851">Voltage-gated channel</keyword>
<keyword evidence="20" id="KW-1185">Reference proteome</keyword>
<evidence type="ECO:0000256" key="17">
    <source>
        <dbReference type="ARBA" id="ARBA00023303"/>
    </source>
</evidence>
<dbReference type="InterPro" id="IPR033479">
    <property type="entry name" value="dCache_1"/>
</dbReference>
<dbReference type="PANTHER" id="PTHR10166:SF67">
    <property type="entry name" value="VWFA DOMAIN-CONTAINING PROTEIN"/>
    <property type="match status" value="1"/>
</dbReference>
<dbReference type="Pfam" id="PF08399">
    <property type="entry name" value="VWA_N"/>
    <property type="match status" value="1"/>
</dbReference>
<comment type="caution">
    <text evidence="19">The sequence shown here is derived from an EMBL/GenBank/DDBJ whole genome shotgun (WGS) entry which is preliminary data.</text>
</comment>
<feature type="domain" description="VWFA" evidence="18">
    <location>
        <begin position="95"/>
        <end position="282"/>
    </location>
</feature>
<evidence type="ECO:0000256" key="1">
    <source>
        <dbReference type="ARBA" id="ARBA00004479"/>
    </source>
</evidence>
<evidence type="ECO:0000256" key="6">
    <source>
        <dbReference type="ARBA" id="ARBA00022673"/>
    </source>
</evidence>
<dbReference type="Gene3D" id="3.30.450.20">
    <property type="entry name" value="PAS domain"/>
    <property type="match status" value="1"/>
</dbReference>
<evidence type="ECO:0000256" key="5">
    <source>
        <dbReference type="ARBA" id="ARBA00022568"/>
    </source>
</evidence>
<keyword evidence="10" id="KW-0106">Calcium</keyword>
<keyword evidence="4" id="KW-1003">Cell membrane</keyword>
<dbReference type="GO" id="GO:0005245">
    <property type="term" value="F:voltage-gated calcium channel activity"/>
    <property type="evidence" value="ECO:0007669"/>
    <property type="project" value="TreeGrafter"/>
</dbReference>